<gene>
    <name evidence="7" type="ORF">KI387_027690</name>
</gene>
<reference evidence="7 8" key="1">
    <citation type="journal article" date="2021" name="Nat. Plants">
        <title>The Taxus genome provides insights into paclitaxel biosynthesis.</title>
        <authorList>
            <person name="Xiong X."/>
            <person name="Gou J."/>
            <person name="Liao Q."/>
            <person name="Li Y."/>
            <person name="Zhou Q."/>
            <person name="Bi G."/>
            <person name="Li C."/>
            <person name="Du R."/>
            <person name="Wang X."/>
            <person name="Sun T."/>
            <person name="Guo L."/>
            <person name="Liang H."/>
            <person name="Lu P."/>
            <person name="Wu Y."/>
            <person name="Zhang Z."/>
            <person name="Ro D.K."/>
            <person name="Shang Y."/>
            <person name="Huang S."/>
            <person name="Yan J."/>
        </authorList>
    </citation>
    <scope>NUCLEOTIDE SEQUENCE [LARGE SCALE GENOMIC DNA]</scope>
    <source>
        <strain evidence="7">Ta-2019</strain>
    </source>
</reference>
<dbReference type="Pfam" id="PF00854">
    <property type="entry name" value="PTR2"/>
    <property type="match status" value="1"/>
</dbReference>
<dbReference type="PROSITE" id="PS01022">
    <property type="entry name" value="PTR2_1"/>
    <property type="match status" value="1"/>
</dbReference>
<evidence type="ECO:0000256" key="2">
    <source>
        <dbReference type="ARBA" id="ARBA00005982"/>
    </source>
</evidence>
<evidence type="ECO:0000256" key="3">
    <source>
        <dbReference type="ARBA" id="ARBA00022692"/>
    </source>
</evidence>
<comment type="subcellular location">
    <subcellularLocation>
        <location evidence="1">Membrane</location>
        <topology evidence="1">Multi-pass membrane protein</topology>
    </subcellularLocation>
</comment>
<dbReference type="GO" id="GO:0022857">
    <property type="term" value="F:transmembrane transporter activity"/>
    <property type="evidence" value="ECO:0007669"/>
    <property type="project" value="InterPro"/>
</dbReference>
<feature type="transmembrane region" description="Helical" evidence="6">
    <location>
        <begin position="492"/>
        <end position="518"/>
    </location>
</feature>
<feature type="transmembrane region" description="Helical" evidence="6">
    <location>
        <begin position="243"/>
        <end position="263"/>
    </location>
</feature>
<comment type="similarity">
    <text evidence="2">Belongs to the major facilitator superfamily. Proton-dependent oligopeptide transporter (POT/PTR) (TC 2.A.17) family.</text>
</comment>
<feature type="non-terminal residue" evidence="7">
    <location>
        <position position="1"/>
    </location>
</feature>
<evidence type="ECO:0000256" key="5">
    <source>
        <dbReference type="ARBA" id="ARBA00023136"/>
    </source>
</evidence>
<evidence type="ECO:0000256" key="4">
    <source>
        <dbReference type="ARBA" id="ARBA00022989"/>
    </source>
</evidence>
<dbReference type="Proteomes" id="UP000824469">
    <property type="component" value="Unassembled WGS sequence"/>
</dbReference>
<dbReference type="PANTHER" id="PTHR11654">
    <property type="entry name" value="OLIGOPEPTIDE TRANSPORTER-RELATED"/>
    <property type="match status" value="1"/>
</dbReference>
<feature type="transmembrane region" description="Helical" evidence="6">
    <location>
        <begin position="530"/>
        <end position="551"/>
    </location>
</feature>
<dbReference type="SUPFAM" id="SSF103473">
    <property type="entry name" value="MFS general substrate transporter"/>
    <property type="match status" value="1"/>
</dbReference>
<dbReference type="AlphaFoldDB" id="A0AA38FYC2"/>
<feature type="transmembrane region" description="Helical" evidence="6">
    <location>
        <begin position="449"/>
        <end position="466"/>
    </location>
</feature>
<evidence type="ECO:0008006" key="9">
    <source>
        <dbReference type="Google" id="ProtNLM"/>
    </source>
</evidence>
<dbReference type="OMA" id="HGFEFNF"/>
<evidence type="ECO:0000313" key="8">
    <source>
        <dbReference type="Proteomes" id="UP000824469"/>
    </source>
</evidence>
<dbReference type="GO" id="GO:0016020">
    <property type="term" value="C:membrane"/>
    <property type="evidence" value="ECO:0007669"/>
    <property type="project" value="UniProtKB-SubCell"/>
</dbReference>
<sequence length="640" mass="71039">DSSVTRSPAARSPQLRIDMTPGVEKGGDKLDIGTTPVNLKGAPITDLSRTGGWTAAAFIFGNEIAERMAYMGISVSVVDYLSKNMHRPFTDARDTANNFMGVSQITAVAGGFLADAYLGRYWTIFIFSTIYLIGLILVTLSATMKMFNPTQSGCGLLELLLQACEPAKPWQMSYFLAVLYITAMGAAGIRPCVSSFGADQLDERDKDYKPKLDKFFNLFYLCISCGVFLSFTLVVYIQTQFGWGYAFGSLAVAMAIANALFIAGTPLYRHRLPGGSPLTRIMQVMVAAFRKRKVALPANEGDLYEVIGKRSDIRGSNKLPHTYEYRVLDKAAVVSDSDFIKDGNTKMRRPWRLCTVTQIEELKMLLKVLPVWVSSILLSTLLSVYITTSIQQAYTLDRHLGNFELPVISMGVFPAIFILAVLSLYDAWIVPLARRFTGHPRGLTSLQRVGIGLAVSVISVIWAGAFERWRRNYALDHRYEENYFMGMPGLSAFWLVIQFCLMGLSEAFAGVGILEFFYEEAPDAMRSLGSSFAATSGGLGAFIATLCNRIIDSATGTHGRPSWLQQNINKGRYDYYFWFFAVLCFLNFIFFLVCAHCYKYRAASVFVDNPDKLSCSDGESLHVKTPENLPKNGNLPKPTV</sequence>
<accession>A0AA38FYC2</accession>
<protein>
    <recommendedName>
        <fullName evidence="9">Major facilitator superfamily protein</fullName>
    </recommendedName>
</protein>
<feature type="transmembrane region" description="Helical" evidence="6">
    <location>
        <begin position="368"/>
        <end position="387"/>
    </location>
</feature>
<dbReference type="InterPro" id="IPR036259">
    <property type="entry name" value="MFS_trans_sf"/>
</dbReference>
<name>A0AA38FYC2_TAXCH</name>
<keyword evidence="4 6" id="KW-1133">Transmembrane helix</keyword>
<dbReference type="GO" id="GO:0006857">
    <property type="term" value="P:oligopeptide transport"/>
    <property type="evidence" value="ECO:0007669"/>
    <property type="project" value="InterPro"/>
</dbReference>
<evidence type="ECO:0000256" key="1">
    <source>
        <dbReference type="ARBA" id="ARBA00004141"/>
    </source>
</evidence>
<keyword evidence="3 6" id="KW-0812">Transmembrane</keyword>
<evidence type="ECO:0000256" key="6">
    <source>
        <dbReference type="SAM" id="Phobius"/>
    </source>
</evidence>
<dbReference type="Gene3D" id="1.20.1250.20">
    <property type="entry name" value="MFS general substrate transporter like domains"/>
    <property type="match status" value="1"/>
</dbReference>
<dbReference type="EMBL" id="JAHRHJ020000006">
    <property type="protein sequence ID" value="KAH9312655.1"/>
    <property type="molecule type" value="Genomic_DNA"/>
</dbReference>
<keyword evidence="5 6" id="KW-0472">Membrane</keyword>
<evidence type="ECO:0000313" key="7">
    <source>
        <dbReference type="EMBL" id="KAH9312655.1"/>
    </source>
</evidence>
<comment type="caution">
    <text evidence="7">The sequence shown here is derived from an EMBL/GenBank/DDBJ whole genome shotgun (WGS) entry which is preliminary data.</text>
</comment>
<dbReference type="InterPro" id="IPR018456">
    <property type="entry name" value="PTR2_symporter_CS"/>
</dbReference>
<dbReference type="InterPro" id="IPR000109">
    <property type="entry name" value="POT_fam"/>
</dbReference>
<dbReference type="CDD" id="cd17351">
    <property type="entry name" value="MFS_NPF"/>
    <property type="match status" value="1"/>
</dbReference>
<feature type="transmembrane region" description="Helical" evidence="6">
    <location>
        <begin position="407"/>
        <end position="428"/>
    </location>
</feature>
<feature type="transmembrane region" description="Helical" evidence="6">
    <location>
        <begin position="174"/>
        <end position="197"/>
    </location>
</feature>
<keyword evidence="8" id="KW-1185">Reference proteome</keyword>
<proteinExistence type="inferred from homology"/>
<feature type="transmembrane region" description="Helical" evidence="6">
    <location>
        <begin position="575"/>
        <end position="595"/>
    </location>
</feature>
<organism evidence="7 8">
    <name type="scientific">Taxus chinensis</name>
    <name type="common">Chinese yew</name>
    <name type="synonym">Taxus wallichiana var. chinensis</name>
    <dbReference type="NCBI Taxonomy" id="29808"/>
    <lineage>
        <taxon>Eukaryota</taxon>
        <taxon>Viridiplantae</taxon>
        <taxon>Streptophyta</taxon>
        <taxon>Embryophyta</taxon>
        <taxon>Tracheophyta</taxon>
        <taxon>Spermatophyta</taxon>
        <taxon>Pinopsida</taxon>
        <taxon>Pinidae</taxon>
        <taxon>Conifers II</taxon>
        <taxon>Cupressales</taxon>
        <taxon>Taxaceae</taxon>
        <taxon>Taxus</taxon>
    </lineage>
</organism>
<feature type="transmembrane region" description="Helical" evidence="6">
    <location>
        <begin position="121"/>
        <end position="142"/>
    </location>
</feature>
<feature type="transmembrane region" description="Helical" evidence="6">
    <location>
        <begin position="218"/>
        <end position="237"/>
    </location>
</feature>